<dbReference type="InterPro" id="IPR000385">
    <property type="entry name" value="MoaA_NifB_PqqE_Fe-S-bd_CS"/>
</dbReference>
<dbReference type="PaxDb" id="589924-Ferp_0339"/>
<evidence type="ECO:0000256" key="4">
    <source>
        <dbReference type="ARBA" id="ARBA00022723"/>
    </source>
</evidence>
<dbReference type="eggNOG" id="arCOG00938">
    <property type="taxonomic scope" value="Archaea"/>
</dbReference>
<dbReference type="KEGG" id="fpl:Ferp_0339"/>
<organism evidence="8 9">
    <name type="scientific">Ferroglobus placidus (strain DSM 10642 / AEDII12DO)</name>
    <dbReference type="NCBI Taxonomy" id="589924"/>
    <lineage>
        <taxon>Archaea</taxon>
        <taxon>Methanobacteriati</taxon>
        <taxon>Methanobacteriota</taxon>
        <taxon>Archaeoglobi</taxon>
        <taxon>Archaeoglobales</taxon>
        <taxon>Archaeoglobaceae</taxon>
        <taxon>Ferroglobus</taxon>
    </lineage>
</organism>
<dbReference type="OrthoDB" id="5620at2157"/>
<evidence type="ECO:0000259" key="7">
    <source>
        <dbReference type="PROSITE" id="PS51918"/>
    </source>
</evidence>
<dbReference type="GO" id="GO:0051539">
    <property type="term" value="F:4 iron, 4 sulfur cluster binding"/>
    <property type="evidence" value="ECO:0007669"/>
    <property type="project" value="UniProtKB-KW"/>
</dbReference>
<protein>
    <submittedName>
        <fullName evidence="8">Radical SAM domain protein</fullName>
    </submittedName>
</protein>
<dbReference type="EMBL" id="CP001899">
    <property type="protein sequence ID" value="ADC64518.1"/>
    <property type="molecule type" value="Genomic_DNA"/>
</dbReference>
<evidence type="ECO:0000256" key="2">
    <source>
        <dbReference type="ARBA" id="ARBA00022485"/>
    </source>
</evidence>
<dbReference type="CDD" id="cd01335">
    <property type="entry name" value="Radical_SAM"/>
    <property type="match status" value="1"/>
</dbReference>
<dbReference type="SFLD" id="SFLDG01067">
    <property type="entry name" value="SPASM/twitch_domain_containing"/>
    <property type="match status" value="1"/>
</dbReference>
<dbReference type="RefSeq" id="WP_012964865.1">
    <property type="nucleotide sequence ID" value="NC_013849.1"/>
</dbReference>
<dbReference type="PROSITE" id="PS01305">
    <property type="entry name" value="MOAA_NIFB_PQQE"/>
    <property type="match status" value="1"/>
</dbReference>
<dbReference type="Pfam" id="PF11946">
    <property type="entry name" value="DUF3463"/>
    <property type="match status" value="1"/>
</dbReference>
<dbReference type="PIRSF" id="PIRSF037420">
    <property type="entry name" value="PQQ_syn_pqqE"/>
    <property type="match status" value="1"/>
</dbReference>
<dbReference type="Gene3D" id="3.20.20.70">
    <property type="entry name" value="Aldolase class I"/>
    <property type="match status" value="1"/>
</dbReference>
<dbReference type="InterPro" id="IPR058240">
    <property type="entry name" value="rSAM_sf"/>
</dbReference>
<gene>
    <name evidence="8" type="ordered locus">Ferp_0339</name>
</gene>
<reference evidence="8 9" key="2">
    <citation type="journal article" date="2011" name="Stand. Genomic Sci.">
        <title>Complete genome sequence of Ferroglobus placidus AEDII12DO.</title>
        <authorList>
            <person name="Anderson I."/>
            <person name="Risso C."/>
            <person name="Holmes D."/>
            <person name="Lucas S."/>
            <person name="Copeland A."/>
            <person name="Lapidus A."/>
            <person name="Cheng J.F."/>
            <person name="Bruce D."/>
            <person name="Goodwin L."/>
            <person name="Pitluck S."/>
            <person name="Saunders E."/>
            <person name="Brettin T."/>
            <person name="Detter J.C."/>
            <person name="Han C."/>
            <person name="Tapia R."/>
            <person name="Larimer F."/>
            <person name="Land M."/>
            <person name="Hauser L."/>
            <person name="Woyke T."/>
            <person name="Lovley D."/>
            <person name="Kyrpides N."/>
            <person name="Ivanova N."/>
        </authorList>
    </citation>
    <scope>NUCLEOTIDE SEQUENCE [LARGE SCALE GENOMIC DNA]</scope>
    <source>
        <strain evidence="9">DSM 10642 / AEDII12DO</strain>
    </source>
</reference>
<name>D3S2I8_FERPA</name>
<keyword evidence="2" id="KW-0004">4Fe-4S</keyword>
<dbReference type="Proteomes" id="UP000002613">
    <property type="component" value="Chromosome"/>
</dbReference>
<evidence type="ECO:0000256" key="5">
    <source>
        <dbReference type="ARBA" id="ARBA00023004"/>
    </source>
</evidence>
<dbReference type="InterPro" id="IPR013785">
    <property type="entry name" value="Aldolase_TIM"/>
</dbReference>
<dbReference type="Pfam" id="PF04055">
    <property type="entry name" value="Radical_SAM"/>
    <property type="match status" value="1"/>
</dbReference>
<keyword evidence="5" id="KW-0408">Iron</keyword>
<dbReference type="PROSITE" id="PS51918">
    <property type="entry name" value="RADICAL_SAM"/>
    <property type="match status" value="1"/>
</dbReference>
<dbReference type="STRING" id="589924.Ferp_0339"/>
<accession>D3S2I8</accession>
<dbReference type="InterPro" id="IPR017200">
    <property type="entry name" value="PqqE-like"/>
</dbReference>
<dbReference type="InterPro" id="IPR007197">
    <property type="entry name" value="rSAM"/>
</dbReference>
<evidence type="ECO:0000256" key="6">
    <source>
        <dbReference type="ARBA" id="ARBA00023014"/>
    </source>
</evidence>
<feature type="domain" description="Radical SAM core" evidence="7">
    <location>
        <begin position="19"/>
        <end position="232"/>
    </location>
</feature>
<dbReference type="InterPro" id="IPR050377">
    <property type="entry name" value="Radical_SAM_PqqE_MftC-like"/>
</dbReference>
<dbReference type="CDD" id="cd21109">
    <property type="entry name" value="SPASM"/>
    <property type="match status" value="1"/>
</dbReference>
<keyword evidence="4" id="KW-0479">Metal-binding</keyword>
<evidence type="ECO:0000256" key="3">
    <source>
        <dbReference type="ARBA" id="ARBA00022691"/>
    </source>
</evidence>
<dbReference type="HOGENOM" id="CLU_009273_4_5_2"/>
<proteinExistence type="predicted"/>
<dbReference type="PANTHER" id="PTHR11228:SF22">
    <property type="entry name" value="PEPTIDE BIOSYNTHESIS PROTEIN YYDG-RELATED"/>
    <property type="match status" value="1"/>
</dbReference>
<evidence type="ECO:0000256" key="1">
    <source>
        <dbReference type="ARBA" id="ARBA00001966"/>
    </source>
</evidence>
<dbReference type="AlphaFoldDB" id="D3S2I8"/>
<dbReference type="SUPFAM" id="SSF102114">
    <property type="entry name" value="Radical SAM enzymes"/>
    <property type="match status" value="1"/>
</dbReference>
<dbReference type="InterPro" id="IPR022563">
    <property type="entry name" value="DUF3463"/>
</dbReference>
<evidence type="ECO:0000313" key="8">
    <source>
        <dbReference type="EMBL" id="ADC64518.1"/>
    </source>
</evidence>
<dbReference type="GO" id="GO:0003824">
    <property type="term" value="F:catalytic activity"/>
    <property type="evidence" value="ECO:0007669"/>
    <property type="project" value="InterPro"/>
</dbReference>
<dbReference type="SFLD" id="SFLDS00029">
    <property type="entry name" value="Radical_SAM"/>
    <property type="match status" value="1"/>
</dbReference>
<keyword evidence="3" id="KW-0949">S-adenosyl-L-methionine</keyword>
<dbReference type="GO" id="GO:0046872">
    <property type="term" value="F:metal ion binding"/>
    <property type="evidence" value="ECO:0007669"/>
    <property type="project" value="UniProtKB-KW"/>
</dbReference>
<dbReference type="PANTHER" id="PTHR11228">
    <property type="entry name" value="RADICAL SAM DOMAIN PROTEIN"/>
    <property type="match status" value="1"/>
</dbReference>
<reference evidence="9" key="1">
    <citation type="submission" date="2010-02" db="EMBL/GenBank/DDBJ databases">
        <title>Complete sequence of Ferroglobus placidus DSM 10642.</title>
        <authorList>
            <consortium name="US DOE Joint Genome Institute"/>
            <person name="Lucas S."/>
            <person name="Copeland A."/>
            <person name="Lapidus A."/>
            <person name="Cheng J.-F."/>
            <person name="Bruce D."/>
            <person name="Goodwin L."/>
            <person name="Pitluck S."/>
            <person name="Saunders E."/>
            <person name="Brettin T."/>
            <person name="Detter J.C."/>
            <person name="Han C."/>
            <person name="Tapia R."/>
            <person name="Larimer F."/>
            <person name="Land M."/>
            <person name="Hauser L."/>
            <person name="Kyrpides N."/>
            <person name="Ivanova N."/>
            <person name="Holmes D."/>
            <person name="Lovley D."/>
            <person name="Kyrpides N."/>
            <person name="Anderson I.J."/>
            <person name="Woyke T."/>
        </authorList>
    </citation>
    <scope>NUCLEOTIDE SEQUENCE [LARGE SCALE GENOMIC DNA]</scope>
    <source>
        <strain evidence="9">DSM 10642 / AEDII12DO</strain>
    </source>
</reference>
<comment type="cofactor">
    <cofactor evidence="1">
        <name>[4Fe-4S] cluster</name>
        <dbReference type="ChEBI" id="CHEBI:49883"/>
    </cofactor>
</comment>
<sequence>MIRVISKLLKAYVKNNLLRKRQPIVLAHMLTFRCNMRCHYCAYWMWRCDEMSTVEVKRMIEGAADVGMAVYTATGGEPLLRRDVNEILRKAKDCGLYTMLVTNGLLLEKFSNLNVDLLVVSLDTLSREKFRKITGVDALNTVVEAIKKASQSVQTCVNVVLHDDNINEIEDLVTFAESVGAGITFEPVSTYFEGCATVDEAKLRGTIGRILQLKREFRCILNSTPYLNLIIEGKRVNCMPYLLLRVNPDGSVISPCYEVDYVTAGNLKNRSLKEIIESEEYAKGCRMAESCRGCYLLCYAEPSMAFSSLRFALGIGWEIIRVRRLLQKCRASENR</sequence>
<keyword evidence="9" id="KW-1185">Reference proteome</keyword>
<evidence type="ECO:0000313" key="9">
    <source>
        <dbReference type="Proteomes" id="UP000002613"/>
    </source>
</evidence>
<dbReference type="GeneID" id="8777837"/>
<keyword evidence="6" id="KW-0411">Iron-sulfur</keyword>